<dbReference type="HOGENOM" id="CLU_076902_9_0_1"/>
<sequence>MENLTLRDYIGNTLYVTLKDGRILNGEFMAIDAQCNLLLDRVREQSKSATAEVSSRLLGLVSVPSDTVEKVEVPQYKMQEMIRSRAAFMQNIV</sequence>
<dbReference type="PANTHER" id="PTHR10701:SF5">
    <property type="entry name" value="N-ALPHA-ACETYLTRANSFERASE 38, NATC AUXILIARY SUBUNIT"/>
    <property type="match status" value="1"/>
</dbReference>
<proteinExistence type="predicted"/>
<dbReference type="InterPro" id="IPR034110">
    <property type="entry name" value="LSMD1_Sm"/>
</dbReference>
<dbReference type="KEGG" id="kng:KNAG_0C04780"/>
<keyword evidence="3" id="KW-1185">Reference proteome</keyword>
<evidence type="ECO:0000313" key="2">
    <source>
        <dbReference type="EMBL" id="CCK69579.1"/>
    </source>
</evidence>
<protein>
    <recommendedName>
        <fullName evidence="1">Sm domain-containing protein</fullName>
    </recommendedName>
</protein>
<dbReference type="RefSeq" id="XP_022463825.1">
    <property type="nucleotide sequence ID" value="XM_022607205.1"/>
</dbReference>
<dbReference type="Proteomes" id="UP000006310">
    <property type="component" value="Chromosome 3"/>
</dbReference>
<evidence type="ECO:0000259" key="1">
    <source>
        <dbReference type="SMART" id="SM00651"/>
    </source>
</evidence>
<accession>J7S4Z9</accession>
<dbReference type="OrthoDB" id="368909at2759"/>
<reference evidence="2 3" key="1">
    <citation type="journal article" date="2011" name="Proc. Natl. Acad. Sci. U.S.A.">
        <title>Evolutionary erosion of yeast sex chromosomes by mating-type switching accidents.</title>
        <authorList>
            <person name="Gordon J.L."/>
            <person name="Armisen D."/>
            <person name="Proux-Wera E."/>
            <person name="Oheigeartaigh S.S."/>
            <person name="Byrne K.P."/>
            <person name="Wolfe K.H."/>
        </authorList>
    </citation>
    <scope>NUCLEOTIDE SEQUENCE [LARGE SCALE GENOMIC DNA]</scope>
    <source>
        <strain evidence="3">ATCC MYA-139 / BCRC 22969 / CBS 8797 / CCRC 22969 / KCTC 17520 / NBRC 10181 / NCYC 3082</strain>
    </source>
</reference>
<dbReference type="SMART" id="SM00651">
    <property type="entry name" value="Sm"/>
    <property type="match status" value="1"/>
</dbReference>
<organism evidence="2 3">
    <name type="scientific">Huiozyma naganishii (strain ATCC MYA-139 / BCRC 22969 / CBS 8797 / KCTC 17520 / NBRC 10181 / NCYC 3082 / Yp74L-3)</name>
    <name type="common">Yeast</name>
    <name type="synonym">Kazachstania naganishii</name>
    <dbReference type="NCBI Taxonomy" id="1071383"/>
    <lineage>
        <taxon>Eukaryota</taxon>
        <taxon>Fungi</taxon>
        <taxon>Dikarya</taxon>
        <taxon>Ascomycota</taxon>
        <taxon>Saccharomycotina</taxon>
        <taxon>Saccharomycetes</taxon>
        <taxon>Saccharomycetales</taxon>
        <taxon>Saccharomycetaceae</taxon>
        <taxon>Huiozyma</taxon>
    </lineage>
</organism>
<dbReference type="eggNOG" id="ENOG502SDEV">
    <property type="taxonomic scope" value="Eukaryota"/>
</dbReference>
<dbReference type="InterPro" id="IPR001163">
    <property type="entry name" value="Sm_dom_euk/arc"/>
</dbReference>
<dbReference type="PANTHER" id="PTHR10701">
    <property type="entry name" value="SMALL NUCLEAR RIBONUCLEOPROTEIN-ASSOCIATED PROTEIN B AND N"/>
    <property type="match status" value="1"/>
</dbReference>
<dbReference type="CDD" id="cd06168">
    <property type="entry name" value="LSMD1"/>
    <property type="match status" value="1"/>
</dbReference>
<dbReference type="SUPFAM" id="SSF50182">
    <property type="entry name" value="Sm-like ribonucleoproteins"/>
    <property type="match status" value="1"/>
</dbReference>
<dbReference type="InterPro" id="IPR010920">
    <property type="entry name" value="LSM_dom_sf"/>
</dbReference>
<dbReference type="InterPro" id="IPR050914">
    <property type="entry name" value="snRNP_SmB/NAA38-like"/>
</dbReference>
<name>J7S4Z9_HUIN7</name>
<dbReference type="GeneID" id="34525259"/>
<feature type="domain" description="Sm" evidence="1">
    <location>
        <begin position="4"/>
        <end position="73"/>
    </location>
</feature>
<reference evidence="3" key="2">
    <citation type="submission" date="2012-08" db="EMBL/GenBank/DDBJ databases">
        <title>Genome sequence of Kazachstania naganishii.</title>
        <authorList>
            <person name="Gordon J.L."/>
            <person name="Armisen D."/>
            <person name="Proux-Wera E."/>
            <person name="OhEigeartaigh S.S."/>
            <person name="Byrne K.P."/>
            <person name="Wolfe K.H."/>
        </authorList>
    </citation>
    <scope>NUCLEOTIDE SEQUENCE [LARGE SCALE GENOMIC DNA]</scope>
    <source>
        <strain evidence="3">ATCC MYA-139 / BCRC 22969 / CBS 8797 / CCRC 22969 / KCTC 17520 / NBRC 10181 / NCYC 3082</strain>
    </source>
</reference>
<evidence type="ECO:0000313" key="3">
    <source>
        <dbReference type="Proteomes" id="UP000006310"/>
    </source>
</evidence>
<gene>
    <name evidence="2" type="primary">KNAG0C04780</name>
    <name evidence="2" type="ordered locus">KNAG_0C04780</name>
</gene>
<dbReference type="Pfam" id="PF01423">
    <property type="entry name" value="LSM"/>
    <property type="match status" value="1"/>
</dbReference>
<dbReference type="STRING" id="1071383.J7S4Z9"/>
<dbReference type="OMA" id="ALDCHAN"/>
<dbReference type="GO" id="GO:0004596">
    <property type="term" value="F:protein-N-terminal amino-acid acetyltransferase activity"/>
    <property type="evidence" value="ECO:0007669"/>
    <property type="project" value="EnsemblFungi"/>
</dbReference>
<dbReference type="GO" id="GO:0031417">
    <property type="term" value="C:NatC complex"/>
    <property type="evidence" value="ECO:0007669"/>
    <property type="project" value="EnsemblFungi"/>
</dbReference>
<dbReference type="Gene3D" id="2.30.30.100">
    <property type="match status" value="1"/>
</dbReference>
<dbReference type="EMBL" id="HE978316">
    <property type="protein sequence ID" value="CCK69579.1"/>
    <property type="molecule type" value="Genomic_DNA"/>
</dbReference>
<dbReference type="AlphaFoldDB" id="J7S4Z9"/>